<dbReference type="Pfam" id="PF00208">
    <property type="entry name" value="ELFV_dehydrog"/>
    <property type="match status" value="1"/>
</dbReference>
<dbReference type="Gene3D" id="3.40.50.10860">
    <property type="entry name" value="Leucine Dehydrogenase, chain A, domain 1"/>
    <property type="match status" value="1"/>
</dbReference>
<evidence type="ECO:0000256" key="6">
    <source>
        <dbReference type="PIRSR" id="PIRSR000185-1"/>
    </source>
</evidence>
<feature type="binding site" evidence="7">
    <location>
        <position position="239"/>
    </location>
    <ligand>
        <name>NAD(+)</name>
        <dbReference type="ChEBI" id="CHEBI:57540"/>
    </ligand>
</feature>
<dbReference type="PRINTS" id="PR00082">
    <property type="entry name" value="GLFDHDRGNASE"/>
</dbReference>
<evidence type="ECO:0000256" key="2">
    <source>
        <dbReference type="ARBA" id="ARBA00011643"/>
    </source>
</evidence>
<feature type="site" description="Important for catalysis" evidence="8">
    <location>
        <position position="165"/>
    </location>
</feature>
<evidence type="ECO:0000256" key="8">
    <source>
        <dbReference type="PIRSR" id="PIRSR000185-3"/>
    </source>
</evidence>
<feature type="active site" description="Proton donor" evidence="6">
    <location>
        <position position="125"/>
    </location>
</feature>
<dbReference type="InterPro" id="IPR050724">
    <property type="entry name" value="Glu_Leu_Phe_Val_DH"/>
</dbReference>
<dbReference type="FunFam" id="3.40.50.720:FF:000030">
    <property type="entry name" value="Glutamate dehydrogenase"/>
    <property type="match status" value="1"/>
</dbReference>
<dbReference type="InterPro" id="IPR006097">
    <property type="entry name" value="Glu/Leu/Phe/Val/Trp_DH_dimer"/>
</dbReference>
<dbReference type="AlphaFoldDB" id="A0A0H4PH76"/>
<dbReference type="Proteomes" id="UP000036520">
    <property type="component" value="Chromosome"/>
</dbReference>
<dbReference type="InterPro" id="IPR033922">
    <property type="entry name" value="NAD_bind_Glu_DH"/>
</dbReference>
<keyword evidence="4 7" id="KW-0520">NAD</keyword>
<evidence type="ECO:0000256" key="7">
    <source>
        <dbReference type="PIRSR" id="PIRSR000185-2"/>
    </source>
</evidence>
<dbReference type="STRING" id="320787.CA2015_2995"/>
<dbReference type="GO" id="GO:0005829">
    <property type="term" value="C:cytosol"/>
    <property type="evidence" value="ECO:0007669"/>
    <property type="project" value="TreeGrafter"/>
</dbReference>
<sequence>MSTLKNILQSITDKNPNEAEFHQAVEEVFESILPVLKANNLYIDAKLFERICEPERIISFRVCWTDDQGKVQINKGYRIQMNSALGPYKGGLRFHPSVNQSILKFLAFEQVFKNALTGLPLGAGKGGADFNPKGKSDGEVMRFCQAWMMEAYRHIGHFTDVPAGDIGVGEREIGYLFGTYKKIQNEFQGVLTGKGKDWGGSYLRPEATGYGLIHFAHFMLTEIDENLNGKVCLVSGAGNVSQFAIEKLLHEGAKVVAFSDSTGFIHDPEGMTEEKLEYLKNVKNGQRKSISAFADHYESATFTAVGKKNLWSIPADCAFPCATQNELNEKDAKLLKQNGLMLLAEGANMPCTPDAIGYLQKTKVLYGPGKASNAGGVAVSGLEMTQNRMGRYWTKSDLEKQLRTIMKDIHEKCLETISKHELEKQDYLNAANIGAFEKVARAMHAQGTV</sequence>
<organism evidence="11 12">
    <name type="scientific">Cyclobacterium amurskyense</name>
    <dbReference type="NCBI Taxonomy" id="320787"/>
    <lineage>
        <taxon>Bacteria</taxon>
        <taxon>Pseudomonadati</taxon>
        <taxon>Bacteroidota</taxon>
        <taxon>Cytophagia</taxon>
        <taxon>Cytophagales</taxon>
        <taxon>Cyclobacteriaceae</taxon>
        <taxon>Cyclobacterium</taxon>
    </lineage>
</organism>
<dbReference type="InterPro" id="IPR036291">
    <property type="entry name" value="NAD(P)-bd_dom_sf"/>
</dbReference>
<dbReference type="Gene3D" id="3.40.50.720">
    <property type="entry name" value="NAD(P)-binding Rossmann-like Domain"/>
    <property type="match status" value="1"/>
</dbReference>
<comment type="subunit">
    <text evidence="2">Homohexamer.</text>
</comment>
<comment type="similarity">
    <text evidence="1 5 9">Belongs to the Glu/Leu/Phe/Val dehydrogenases family.</text>
</comment>
<dbReference type="GO" id="GO:0006537">
    <property type="term" value="P:glutamate biosynthetic process"/>
    <property type="evidence" value="ECO:0007669"/>
    <property type="project" value="UniProtKB-ARBA"/>
</dbReference>
<evidence type="ECO:0000313" key="12">
    <source>
        <dbReference type="Proteomes" id="UP000036520"/>
    </source>
</evidence>
<feature type="binding site" evidence="7">
    <location>
        <position position="164"/>
    </location>
    <ligand>
        <name>substrate</name>
    </ligand>
</feature>
<evidence type="ECO:0000256" key="3">
    <source>
        <dbReference type="ARBA" id="ARBA00023002"/>
    </source>
</evidence>
<feature type="domain" description="Glutamate/phenylalanine/leucine/valine/L-tryptophan dehydrogenase C-terminal" evidence="10">
    <location>
        <begin position="201"/>
        <end position="447"/>
    </location>
</feature>
<dbReference type="SUPFAM" id="SSF53223">
    <property type="entry name" value="Aminoacid dehydrogenase-like, N-terminal domain"/>
    <property type="match status" value="1"/>
</dbReference>
<dbReference type="SUPFAM" id="SSF51735">
    <property type="entry name" value="NAD(P)-binding Rossmann-fold domains"/>
    <property type="match status" value="1"/>
</dbReference>
<keyword evidence="12" id="KW-1185">Reference proteome</keyword>
<dbReference type="GO" id="GO:0000166">
    <property type="term" value="F:nucleotide binding"/>
    <property type="evidence" value="ECO:0007669"/>
    <property type="project" value="UniProtKB-KW"/>
</dbReference>
<dbReference type="InterPro" id="IPR014362">
    <property type="entry name" value="Glu_DH"/>
</dbReference>
<protein>
    <recommendedName>
        <fullName evidence="5">Glutamate dehydrogenase</fullName>
    </recommendedName>
</protein>
<dbReference type="InterPro" id="IPR006095">
    <property type="entry name" value="Glu/Leu/Phe/Val/Trp_DH"/>
</dbReference>
<feature type="binding site" evidence="7">
    <location>
        <position position="380"/>
    </location>
    <ligand>
        <name>substrate</name>
    </ligand>
</feature>
<dbReference type="FunFam" id="1.10.285.10:FF:000001">
    <property type="entry name" value="Glutamate dehydrogenase"/>
    <property type="match status" value="1"/>
</dbReference>
<evidence type="ECO:0000256" key="4">
    <source>
        <dbReference type="ARBA" id="ARBA00023027"/>
    </source>
</evidence>
<dbReference type="OrthoDB" id="9803297at2"/>
<dbReference type="Gene3D" id="1.10.285.10">
    <property type="entry name" value="Glutamate Dehydrogenase, chain A, domain 3"/>
    <property type="match status" value="2"/>
</dbReference>
<dbReference type="KEGG" id="camu:CA2015_2995"/>
<evidence type="ECO:0000313" key="11">
    <source>
        <dbReference type="EMBL" id="AKP52400.1"/>
    </source>
</evidence>
<feature type="binding site" evidence="7">
    <location>
        <position position="113"/>
    </location>
    <ligand>
        <name>substrate</name>
    </ligand>
</feature>
<accession>A0A0H4PH76</accession>
<dbReference type="PIRSF" id="PIRSF000185">
    <property type="entry name" value="Glu_DH"/>
    <property type="match status" value="1"/>
</dbReference>
<evidence type="ECO:0000256" key="9">
    <source>
        <dbReference type="RuleBase" id="RU004417"/>
    </source>
</evidence>
<feature type="binding site" evidence="7">
    <location>
        <position position="208"/>
    </location>
    <ligand>
        <name>NAD(+)</name>
        <dbReference type="ChEBI" id="CHEBI:57540"/>
    </ligand>
</feature>
<evidence type="ECO:0000256" key="5">
    <source>
        <dbReference type="PIRNR" id="PIRNR000185"/>
    </source>
</evidence>
<dbReference type="RefSeq" id="WP_048642620.1">
    <property type="nucleotide sequence ID" value="NZ_CP012040.1"/>
</dbReference>
<evidence type="ECO:0000259" key="10">
    <source>
        <dbReference type="SMART" id="SM00839"/>
    </source>
</evidence>
<feature type="binding site" evidence="7">
    <location>
        <position position="89"/>
    </location>
    <ligand>
        <name>substrate</name>
    </ligand>
</feature>
<dbReference type="Pfam" id="PF02812">
    <property type="entry name" value="ELFV_dehydrog_N"/>
    <property type="match status" value="1"/>
</dbReference>
<dbReference type="PANTHER" id="PTHR43571:SF1">
    <property type="entry name" value="NADP-SPECIFIC GLUTAMATE DEHYDROGENASE 1-RELATED"/>
    <property type="match status" value="1"/>
</dbReference>
<feature type="binding site" evidence="7">
    <location>
        <position position="110"/>
    </location>
    <ligand>
        <name>substrate</name>
    </ligand>
</feature>
<dbReference type="FunFam" id="3.40.50.10860:FF:000002">
    <property type="entry name" value="Glutamate dehydrogenase"/>
    <property type="match status" value="1"/>
</dbReference>
<dbReference type="EMBL" id="CP012040">
    <property type="protein sequence ID" value="AKP52400.1"/>
    <property type="molecule type" value="Genomic_DNA"/>
</dbReference>
<dbReference type="InterPro" id="IPR006096">
    <property type="entry name" value="Glu/Leu/Phe/Val/Trp_DH_C"/>
</dbReference>
<dbReference type="NCBIfam" id="NF006929">
    <property type="entry name" value="PRK09414.1"/>
    <property type="match status" value="1"/>
</dbReference>
<proteinExistence type="inferred from homology"/>
<reference evidence="11 12" key="1">
    <citation type="submission" date="2015-07" db="EMBL/GenBank/DDBJ databases">
        <authorList>
            <person name="Kim K.M."/>
        </authorList>
    </citation>
    <scope>NUCLEOTIDE SEQUENCE [LARGE SCALE GENOMIC DNA]</scope>
    <source>
        <strain evidence="11 12">KCTC 12363</strain>
    </source>
</reference>
<keyword evidence="3 5" id="KW-0560">Oxidoreductase</keyword>
<dbReference type="InterPro" id="IPR046346">
    <property type="entry name" value="Aminoacid_DH-like_N_sf"/>
</dbReference>
<evidence type="ECO:0000256" key="1">
    <source>
        <dbReference type="ARBA" id="ARBA00006382"/>
    </source>
</evidence>
<dbReference type="GO" id="GO:0004354">
    <property type="term" value="F:glutamate dehydrogenase (NADP+) activity"/>
    <property type="evidence" value="ECO:0007669"/>
    <property type="project" value="TreeGrafter"/>
</dbReference>
<dbReference type="SMART" id="SM00839">
    <property type="entry name" value="ELFV_dehydrog"/>
    <property type="match status" value="1"/>
</dbReference>
<dbReference type="PANTHER" id="PTHR43571">
    <property type="entry name" value="NADP-SPECIFIC GLUTAMATE DEHYDROGENASE 1-RELATED"/>
    <property type="match status" value="1"/>
</dbReference>
<gene>
    <name evidence="11" type="ORF">CA2015_2995</name>
</gene>
<dbReference type="CDD" id="cd05313">
    <property type="entry name" value="NAD_bind_2_Glu_DH"/>
    <property type="match status" value="1"/>
</dbReference>
<keyword evidence="7" id="KW-0547">Nucleotide-binding</keyword>
<name>A0A0H4PH76_9BACT</name>
<dbReference type="PATRIC" id="fig|320787.5.peg.3275"/>